<evidence type="ECO:0000313" key="6">
    <source>
        <dbReference type="EMBL" id="KCZ95027.1"/>
    </source>
</evidence>
<dbReference type="PROSITE" id="PS51257">
    <property type="entry name" value="PROKAR_LIPOPROTEIN"/>
    <property type="match status" value="1"/>
</dbReference>
<accession>A0A059FWT4</accession>
<keyword evidence="4" id="KW-0732">Signal</keyword>
<evidence type="ECO:0000256" key="1">
    <source>
        <dbReference type="ARBA" id="ARBA00004370"/>
    </source>
</evidence>
<feature type="domain" description="Bacterial surface antigen (D15)" evidence="5">
    <location>
        <begin position="314"/>
        <end position="606"/>
    </location>
</feature>
<dbReference type="GO" id="GO:0019867">
    <property type="term" value="C:outer membrane"/>
    <property type="evidence" value="ECO:0007669"/>
    <property type="project" value="InterPro"/>
</dbReference>
<dbReference type="OrthoDB" id="9769707at2"/>
<dbReference type="EMBL" id="ARYI01000005">
    <property type="protein sequence ID" value="KCZ95027.1"/>
    <property type="molecule type" value="Genomic_DNA"/>
</dbReference>
<dbReference type="PANTHER" id="PTHR12815:SF42">
    <property type="entry name" value="BACTERIAL SURFACE ANTIGEN (D15) DOMAIN-CONTAINING PROTEIN"/>
    <property type="match status" value="1"/>
</dbReference>
<keyword evidence="2" id="KW-0812">Transmembrane</keyword>
<dbReference type="Proteomes" id="UP000025061">
    <property type="component" value="Unassembled WGS sequence"/>
</dbReference>
<evidence type="ECO:0000259" key="5">
    <source>
        <dbReference type="Pfam" id="PF01103"/>
    </source>
</evidence>
<dbReference type="PATRIC" id="fig|1280951.3.peg.1468"/>
<comment type="caution">
    <text evidence="6">The sequence shown here is derived from an EMBL/GenBank/DDBJ whole genome shotgun (WGS) entry which is preliminary data.</text>
</comment>
<dbReference type="AlphaFoldDB" id="A0A059FWT4"/>
<keyword evidence="7" id="KW-1185">Reference proteome</keyword>
<dbReference type="InterPro" id="IPR000184">
    <property type="entry name" value="Bac_surfAg_D15"/>
</dbReference>
<feature type="signal peptide" evidence="4">
    <location>
        <begin position="1"/>
        <end position="29"/>
    </location>
</feature>
<evidence type="ECO:0000256" key="4">
    <source>
        <dbReference type="SAM" id="SignalP"/>
    </source>
</evidence>
<evidence type="ECO:0000256" key="2">
    <source>
        <dbReference type="ARBA" id="ARBA00022452"/>
    </source>
</evidence>
<proteinExistence type="predicted"/>
<keyword evidence="2" id="KW-1134">Transmembrane beta strand</keyword>
<evidence type="ECO:0000256" key="3">
    <source>
        <dbReference type="ARBA" id="ARBA00023136"/>
    </source>
</evidence>
<reference evidence="6 7" key="1">
    <citation type="submission" date="2013-04" db="EMBL/GenBank/DDBJ databases">
        <title>Hyphomonas hirschiana VP5 Genome Sequencing.</title>
        <authorList>
            <person name="Lai Q."/>
            <person name="Shao Z."/>
        </authorList>
    </citation>
    <scope>NUCLEOTIDE SEQUENCE [LARGE SCALE GENOMIC DNA]</scope>
    <source>
        <strain evidence="6 7">VP5</strain>
    </source>
</reference>
<sequence length="606" mass="64535">MIRVTSNSGFARLRPIAGACLLGATAACASFNGTPRGAETPTGTVSQGHFHLQGTPPALASRANALLNTGDPAPRSVLEKRNRAQALARSVEDLLASEGYLAAEVRPEDMTTLESSSVLTVDPGPRFTVASVRLAGADALDADTRKLVDGHLAELPVGSPVRTANVEQIEAELITTLQARGFAFASSPGIDALASREDANVEITYTIDTGPLVRLGDLVSDETDPRSQKAIQVLKTWREGATYNPRTIDRLRGRLRSSGLYEGIGVVVSDQPDADGYHTVSLTLAEADPRSVSFGVTASTTEGVGADALWERRNVTGRADKVSVLVEAATLARSVTVGYERPNIGRFGRTLLTEVGVRQEETQAYDLDGAKIGATLAQPFSRQLTLSVGAEIDATRITDQRTRIYLGEREQVTFSIPVTATYTDVRDPLDPQEGIRAFAAVENGISLGESTPGYTRMQISGATYRKIADDLVAAVRAEYGAFSGSNSVPTDRLFFAGGGGTVRGYEYQSLSPTDEFGEFLGGRSLFSASAELRWRRSERFGYAAFVDIGAASDDVGSVFGESKASAGLGIRYYPGFGPIRFDIAAPLNKRDGDAPLQIYVSIGQAF</sequence>
<dbReference type="PANTHER" id="PTHR12815">
    <property type="entry name" value="SORTING AND ASSEMBLY MACHINERY SAMM50 PROTEIN FAMILY MEMBER"/>
    <property type="match status" value="1"/>
</dbReference>
<keyword evidence="3" id="KW-0472">Membrane</keyword>
<protein>
    <submittedName>
        <fullName evidence="6">OMP85 family outer membrane protein</fullName>
    </submittedName>
</protein>
<dbReference type="InterPro" id="IPR039910">
    <property type="entry name" value="D15-like"/>
</dbReference>
<evidence type="ECO:0000313" key="7">
    <source>
        <dbReference type="Proteomes" id="UP000025061"/>
    </source>
</evidence>
<organism evidence="6 7">
    <name type="scientific">Hyphomonas hirschiana VP5</name>
    <dbReference type="NCBI Taxonomy" id="1280951"/>
    <lineage>
        <taxon>Bacteria</taxon>
        <taxon>Pseudomonadati</taxon>
        <taxon>Pseudomonadota</taxon>
        <taxon>Alphaproteobacteria</taxon>
        <taxon>Hyphomonadales</taxon>
        <taxon>Hyphomonadaceae</taxon>
        <taxon>Hyphomonas</taxon>
    </lineage>
</organism>
<feature type="chain" id="PRO_5001573434" evidence="4">
    <location>
        <begin position="30"/>
        <end position="606"/>
    </location>
</feature>
<dbReference type="RefSeq" id="WP_011646858.1">
    <property type="nucleotide sequence ID" value="NZ_ARYI01000005.1"/>
</dbReference>
<dbReference type="Pfam" id="PF01103">
    <property type="entry name" value="Omp85"/>
    <property type="match status" value="1"/>
</dbReference>
<gene>
    <name evidence="6" type="ORF">HHI_07257</name>
</gene>
<dbReference type="Gene3D" id="2.40.160.50">
    <property type="entry name" value="membrane protein fhac: a member of the omp85/tpsb transporter family"/>
    <property type="match status" value="1"/>
</dbReference>
<comment type="subcellular location">
    <subcellularLocation>
        <location evidence="1">Membrane</location>
    </subcellularLocation>
</comment>
<name>A0A059FWT4_9PROT</name>